<evidence type="ECO:0000256" key="7">
    <source>
        <dbReference type="ARBA" id="ARBA00034125"/>
    </source>
</evidence>
<evidence type="ECO:0000256" key="5">
    <source>
        <dbReference type="ARBA" id="ARBA00022989"/>
    </source>
</evidence>
<feature type="transmembrane region" description="Helical" evidence="8">
    <location>
        <begin position="120"/>
        <end position="140"/>
    </location>
</feature>
<evidence type="ECO:0000256" key="1">
    <source>
        <dbReference type="ARBA" id="ARBA00004651"/>
    </source>
</evidence>
<evidence type="ECO:0000256" key="2">
    <source>
        <dbReference type="ARBA" id="ARBA00022475"/>
    </source>
</evidence>
<dbReference type="GO" id="GO:0015744">
    <property type="term" value="P:succinate transport"/>
    <property type="evidence" value="ECO:0007669"/>
    <property type="project" value="TreeGrafter"/>
</dbReference>
<organism evidence="10 11">
    <name type="scientific">Candidatus Eubacterium faecale</name>
    <dbReference type="NCBI Taxonomy" id="2838568"/>
    <lineage>
        <taxon>Bacteria</taxon>
        <taxon>Bacillati</taxon>
        <taxon>Bacillota</taxon>
        <taxon>Clostridia</taxon>
        <taxon>Eubacteriales</taxon>
        <taxon>Eubacteriaceae</taxon>
        <taxon>Eubacterium</taxon>
    </lineage>
</organism>
<evidence type="ECO:0000313" key="10">
    <source>
        <dbReference type="EMBL" id="HJB75574.1"/>
    </source>
</evidence>
<dbReference type="InterPro" id="IPR024528">
    <property type="entry name" value="ThrE_2"/>
</dbReference>
<sequence>MADDLMLKAVLCVLGTAGFCVILHVSKSKFAIAVFGGAVSAFTAALFEYAGAGIFKSTLIAMIALCAFSEVAARVVKTPASVIMIPGSIPLLPGGSLYYMMSFLVHFNSEMFYYYARETVLTGLGIALGAVIVSIAVKIITAVKGG</sequence>
<feature type="transmembrane region" description="Helical" evidence="8">
    <location>
        <begin position="53"/>
        <end position="73"/>
    </location>
</feature>
<keyword evidence="2" id="KW-1003">Cell membrane</keyword>
<dbReference type="EMBL" id="DWXN01000012">
    <property type="protein sequence ID" value="HJB75574.1"/>
    <property type="molecule type" value="Genomic_DNA"/>
</dbReference>
<feature type="transmembrane region" description="Helical" evidence="8">
    <location>
        <begin position="6"/>
        <end position="23"/>
    </location>
</feature>
<reference evidence="10" key="1">
    <citation type="journal article" date="2021" name="PeerJ">
        <title>Extensive microbial diversity within the chicken gut microbiome revealed by metagenomics and culture.</title>
        <authorList>
            <person name="Gilroy R."/>
            <person name="Ravi A."/>
            <person name="Getino M."/>
            <person name="Pursley I."/>
            <person name="Horton D.L."/>
            <person name="Alikhan N.F."/>
            <person name="Baker D."/>
            <person name="Gharbi K."/>
            <person name="Hall N."/>
            <person name="Watson M."/>
            <person name="Adriaenssens E.M."/>
            <person name="Foster-Nyarko E."/>
            <person name="Jarju S."/>
            <person name="Secka A."/>
            <person name="Antonio M."/>
            <person name="Oren A."/>
            <person name="Chaudhuri R.R."/>
            <person name="La Ragione R."/>
            <person name="Hildebrand F."/>
            <person name="Pallen M.J."/>
        </authorList>
    </citation>
    <scope>NUCLEOTIDE SEQUENCE</scope>
    <source>
        <strain evidence="10">CHK188-16595</strain>
    </source>
</reference>
<reference evidence="10" key="2">
    <citation type="submission" date="2021-04" db="EMBL/GenBank/DDBJ databases">
        <authorList>
            <person name="Gilroy R."/>
        </authorList>
    </citation>
    <scope>NUCLEOTIDE SEQUENCE</scope>
    <source>
        <strain evidence="10">CHK188-16595</strain>
    </source>
</reference>
<dbReference type="PANTHER" id="PTHR34390">
    <property type="entry name" value="UPF0442 PROTEIN YJJB-RELATED"/>
    <property type="match status" value="1"/>
</dbReference>
<evidence type="ECO:0000313" key="11">
    <source>
        <dbReference type="Proteomes" id="UP000823877"/>
    </source>
</evidence>
<comment type="caution">
    <text evidence="10">The sequence shown here is derived from an EMBL/GenBank/DDBJ whole genome shotgun (WGS) entry which is preliminary data.</text>
</comment>
<comment type="subcellular location">
    <subcellularLocation>
        <location evidence="1">Cell membrane</location>
        <topology evidence="1">Multi-pass membrane protein</topology>
    </subcellularLocation>
</comment>
<dbReference type="GO" id="GO:0005886">
    <property type="term" value="C:plasma membrane"/>
    <property type="evidence" value="ECO:0007669"/>
    <property type="project" value="UniProtKB-SubCell"/>
</dbReference>
<dbReference type="PANTHER" id="PTHR34390:SF1">
    <property type="entry name" value="SUCCINATE TRANSPORTER SUBUNIT YJJB-RELATED"/>
    <property type="match status" value="1"/>
</dbReference>
<feature type="transmembrane region" description="Helical" evidence="8">
    <location>
        <begin position="30"/>
        <end position="47"/>
    </location>
</feature>
<proteinExistence type="inferred from homology"/>
<dbReference type="Proteomes" id="UP000823877">
    <property type="component" value="Unassembled WGS sequence"/>
</dbReference>
<dbReference type="InterPro" id="IPR050539">
    <property type="entry name" value="ThrE_Dicarb/AminoAcid_Exp"/>
</dbReference>
<dbReference type="AlphaFoldDB" id="A0A9D2MJU5"/>
<keyword evidence="3" id="KW-0997">Cell inner membrane</keyword>
<evidence type="ECO:0000256" key="6">
    <source>
        <dbReference type="ARBA" id="ARBA00023136"/>
    </source>
</evidence>
<evidence type="ECO:0000256" key="3">
    <source>
        <dbReference type="ARBA" id="ARBA00022519"/>
    </source>
</evidence>
<keyword evidence="4 8" id="KW-0812">Transmembrane</keyword>
<name>A0A9D2MJU5_9FIRM</name>
<dbReference type="Pfam" id="PF12821">
    <property type="entry name" value="ThrE_2"/>
    <property type="match status" value="1"/>
</dbReference>
<evidence type="ECO:0000259" key="9">
    <source>
        <dbReference type="Pfam" id="PF12821"/>
    </source>
</evidence>
<accession>A0A9D2MJU5</accession>
<feature type="transmembrane region" description="Helical" evidence="8">
    <location>
        <begin position="80"/>
        <end position="100"/>
    </location>
</feature>
<protein>
    <submittedName>
        <fullName evidence="10">Threonine/serine exporter family protein</fullName>
    </submittedName>
</protein>
<keyword evidence="6 8" id="KW-0472">Membrane</keyword>
<evidence type="ECO:0000256" key="8">
    <source>
        <dbReference type="SAM" id="Phobius"/>
    </source>
</evidence>
<feature type="domain" description="Threonine/Serine exporter ThrE" evidence="9">
    <location>
        <begin position="9"/>
        <end position="135"/>
    </location>
</feature>
<keyword evidence="5 8" id="KW-1133">Transmembrane helix</keyword>
<comment type="similarity">
    <text evidence="7">Belongs to the ThrE exporter (TC 2.A.79) family.</text>
</comment>
<gene>
    <name evidence="10" type="ORF">IAA37_07905</name>
</gene>
<evidence type="ECO:0000256" key="4">
    <source>
        <dbReference type="ARBA" id="ARBA00022692"/>
    </source>
</evidence>